<dbReference type="SMART" id="SM00382">
    <property type="entry name" value="AAA"/>
    <property type="match status" value="1"/>
</dbReference>
<dbReference type="AlphaFoldDB" id="A0A0J8WXE2"/>
<evidence type="ECO:0000256" key="5">
    <source>
        <dbReference type="ARBA" id="ARBA00022840"/>
    </source>
</evidence>
<gene>
    <name evidence="7" type="ORF">ACT17_15385</name>
</gene>
<dbReference type="Gene3D" id="1.10.8.60">
    <property type="match status" value="1"/>
</dbReference>
<dbReference type="Pfam" id="PF00004">
    <property type="entry name" value="AAA"/>
    <property type="match status" value="1"/>
</dbReference>
<dbReference type="GO" id="GO:0005524">
    <property type="term" value="F:ATP binding"/>
    <property type="evidence" value="ECO:0007669"/>
    <property type="project" value="UniProtKB-KW"/>
</dbReference>
<keyword evidence="3" id="KW-0963">Cytoplasm</keyword>
<dbReference type="PATRIC" id="fig|451644.5.peg.3189"/>
<dbReference type="InterPro" id="IPR041627">
    <property type="entry name" value="AAA_lid_6"/>
</dbReference>
<keyword evidence="4" id="KW-0547">Nucleotide-binding</keyword>
<accession>A0A0J8WXE2</accession>
<dbReference type="InterPro" id="IPR027417">
    <property type="entry name" value="P-loop_NTPase"/>
</dbReference>
<comment type="caution">
    <text evidence="7">The sequence shown here is derived from an EMBL/GenBank/DDBJ whole genome shotgun (WGS) entry which is preliminary data.</text>
</comment>
<evidence type="ECO:0000259" key="6">
    <source>
        <dbReference type="SMART" id="SM00382"/>
    </source>
</evidence>
<protein>
    <submittedName>
        <fullName evidence="7">ATPase</fullName>
    </submittedName>
</protein>
<dbReference type="GO" id="GO:0005737">
    <property type="term" value="C:cytoplasm"/>
    <property type="evidence" value="ECO:0007669"/>
    <property type="project" value="UniProtKB-SubCell"/>
</dbReference>
<dbReference type="SUPFAM" id="SSF52540">
    <property type="entry name" value="P-loop containing nucleoside triphosphate hydrolases"/>
    <property type="match status" value="1"/>
</dbReference>
<dbReference type="Pfam" id="PF17866">
    <property type="entry name" value="AAA_lid_6"/>
    <property type="match status" value="1"/>
</dbReference>
<evidence type="ECO:0000313" key="7">
    <source>
        <dbReference type="EMBL" id="KMV17704.1"/>
    </source>
</evidence>
<reference evidence="7 8" key="1">
    <citation type="submission" date="2015-06" db="EMBL/GenBank/DDBJ databases">
        <title>Genome sequence of Mycobacterium conceptionense strain MLE.</title>
        <authorList>
            <person name="Greninger A.L."/>
            <person name="Cunningham G."/>
            <person name="Chiu C.Y."/>
            <person name="Miller S."/>
        </authorList>
    </citation>
    <scope>NUCLEOTIDE SEQUENCE [LARGE SCALE GENOMIC DNA]</scope>
    <source>
        <strain evidence="7 8">MLE</strain>
    </source>
</reference>
<dbReference type="CDD" id="cd00009">
    <property type="entry name" value="AAA"/>
    <property type="match status" value="1"/>
</dbReference>
<comment type="similarity">
    <text evidence="2">Belongs to the CbxX/CfxQ family.</text>
</comment>
<evidence type="ECO:0000256" key="1">
    <source>
        <dbReference type="ARBA" id="ARBA00004496"/>
    </source>
</evidence>
<dbReference type="PANTHER" id="PTHR43392:SF2">
    <property type="entry name" value="AAA-TYPE ATPASE FAMILY PROTEIN _ ANKYRIN REPEAT FAMILY PROTEIN"/>
    <property type="match status" value="1"/>
</dbReference>
<evidence type="ECO:0000256" key="2">
    <source>
        <dbReference type="ARBA" id="ARBA00010378"/>
    </source>
</evidence>
<name>A0A0J8WXE2_9MYCO</name>
<dbReference type="InterPro" id="IPR003593">
    <property type="entry name" value="AAA+_ATPase"/>
</dbReference>
<proteinExistence type="inferred from homology"/>
<sequence length="598" mass="65755">MESAIKALLQDNNKVAERDLLYAVEEWPDHCDLHRALAFTHVRMQGGGRTSPAEIASIRHNLSTFDEMVAAYNSSELENLFTTTWALPLVPLILPLSTRGQVRAAFAAQLVEAGRYDDARAEIEAARRERVAREENSSDTAKEIAAVECLLYYRTGRWEDLIASSSVLTASSSTRDVDQALAALGNAFGGAALAHLGSQDAAQTKLGFAIAQNYSAVSAWASLQLGLSFRADGDEEKAQKALANGMQFVTLPELQDAMRNKSVKLRITSPDVIAARTSYWDPESEPDIADFQRQASQAERKEVLDRALAELEAMDGMDGVKEQMRTMSAEIMFENEQRRRGMDVKPKTRHLIFKGPPGTGKTTIANLIVELYYGLGVIRTHTLISANRAAMIGAVEGESAKKTLAQLTQARGGVIFIDEAYELVQDRGGQADPFGSEALTTLLEYMDTHRDDLIVIIAGYEAPIERFLGENPGLKSRFAYSLSFNTYSPDEMWRILTGMGRKEGRTVDPSVEGRFKRIVEIMWGPDQRGDRVLDVAGNGRFARNVFEQAQGLASRRLMTSGTDLASLTDDQFRELNAEDILGAAKNILKEGFGITAAV</sequence>
<dbReference type="FunFam" id="3.40.50.300:FF:000216">
    <property type="entry name" value="Type VII secretion ATPase EccA"/>
    <property type="match status" value="1"/>
</dbReference>
<dbReference type="PRINTS" id="PR00819">
    <property type="entry name" value="CBXCFQXSUPER"/>
</dbReference>
<keyword evidence="5" id="KW-0067">ATP-binding</keyword>
<evidence type="ECO:0000256" key="4">
    <source>
        <dbReference type="ARBA" id="ARBA00022741"/>
    </source>
</evidence>
<dbReference type="Pfam" id="PF21545">
    <property type="entry name" value="T7SS_EccA1_N"/>
    <property type="match status" value="1"/>
</dbReference>
<dbReference type="Proteomes" id="UP000037594">
    <property type="component" value="Unassembled WGS sequence"/>
</dbReference>
<dbReference type="InterPro" id="IPR049078">
    <property type="entry name" value="T7SS_EccA1-like_N"/>
</dbReference>
<dbReference type="InterPro" id="IPR011990">
    <property type="entry name" value="TPR-like_helical_dom_sf"/>
</dbReference>
<evidence type="ECO:0000313" key="8">
    <source>
        <dbReference type="Proteomes" id="UP000037594"/>
    </source>
</evidence>
<comment type="subcellular location">
    <subcellularLocation>
        <location evidence="1">Cytoplasm</location>
    </subcellularLocation>
</comment>
<dbReference type="InterPro" id="IPR050773">
    <property type="entry name" value="CbxX/CfxQ_RuBisCO_ESX"/>
</dbReference>
<feature type="domain" description="AAA+ ATPase" evidence="6">
    <location>
        <begin position="347"/>
        <end position="484"/>
    </location>
</feature>
<dbReference type="InterPro" id="IPR000641">
    <property type="entry name" value="CbxX/CfxQ"/>
</dbReference>
<organism evidence="7 8">
    <name type="scientific">Mycolicibacterium conceptionense</name>
    <dbReference type="NCBI Taxonomy" id="451644"/>
    <lineage>
        <taxon>Bacteria</taxon>
        <taxon>Bacillati</taxon>
        <taxon>Actinomycetota</taxon>
        <taxon>Actinomycetes</taxon>
        <taxon>Mycobacteriales</taxon>
        <taxon>Mycobacteriaceae</taxon>
        <taxon>Mycolicibacterium</taxon>
    </lineage>
</organism>
<dbReference type="InterPro" id="IPR003959">
    <property type="entry name" value="ATPase_AAA_core"/>
</dbReference>
<dbReference type="Gene3D" id="3.40.50.300">
    <property type="entry name" value="P-loop containing nucleotide triphosphate hydrolases"/>
    <property type="match status" value="1"/>
</dbReference>
<dbReference type="Gene3D" id="1.25.40.10">
    <property type="entry name" value="Tetratricopeptide repeat domain"/>
    <property type="match status" value="1"/>
</dbReference>
<dbReference type="GO" id="GO:0016887">
    <property type="term" value="F:ATP hydrolysis activity"/>
    <property type="evidence" value="ECO:0007669"/>
    <property type="project" value="InterPro"/>
</dbReference>
<dbReference type="EMBL" id="LFOD01000012">
    <property type="protein sequence ID" value="KMV17704.1"/>
    <property type="molecule type" value="Genomic_DNA"/>
</dbReference>
<dbReference type="PANTHER" id="PTHR43392">
    <property type="entry name" value="AAA-TYPE ATPASE FAMILY PROTEIN / ANKYRIN REPEAT FAMILY PROTEIN"/>
    <property type="match status" value="1"/>
</dbReference>
<evidence type="ECO:0000256" key="3">
    <source>
        <dbReference type="ARBA" id="ARBA00022490"/>
    </source>
</evidence>